<dbReference type="SUPFAM" id="SSF103473">
    <property type="entry name" value="MFS general substrate transporter"/>
    <property type="match status" value="1"/>
</dbReference>
<comment type="caution">
    <text evidence="7">The sequence shown here is derived from an EMBL/GenBank/DDBJ whole genome shotgun (WGS) entry which is preliminary data.</text>
</comment>
<dbReference type="PROSITE" id="PS00216">
    <property type="entry name" value="SUGAR_TRANSPORT_1"/>
    <property type="match status" value="1"/>
</dbReference>
<feature type="transmembrane region" description="Helical" evidence="5">
    <location>
        <begin position="298"/>
        <end position="323"/>
    </location>
</feature>
<feature type="transmembrane region" description="Helical" evidence="5">
    <location>
        <begin position="344"/>
        <end position="361"/>
    </location>
</feature>
<dbReference type="GO" id="GO:0005886">
    <property type="term" value="C:plasma membrane"/>
    <property type="evidence" value="ECO:0007669"/>
    <property type="project" value="UniProtKB-SubCell"/>
</dbReference>
<dbReference type="GO" id="GO:0022857">
    <property type="term" value="F:transmembrane transporter activity"/>
    <property type="evidence" value="ECO:0007669"/>
    <property type="project" value="InterPro"/>
</dbReference>
<feature type="transmembrane region" description="Helical" evidence="5">
    <location>
        <begin position="272"/>
        <end position="292"/>
    </location>
</feature>
<feature type="transmembrane region" description="Helical" evidence="5">
    <location>
        <begin position="367"/>
        <end position="384"/>
    </location>
</feature>
<dbReference type="Proteomes" id="UP000660745">
    <property type="component" value="Unassembled WGS sequence"/>
</dbReference>
<evidence type="ECO:0000256" key="3">
    <source>
        <dbReference type="ARBA" id="ARBA00022989"/>
    </source>
</evidence>
<keyword evidence="8" id="KW-1185">Reference proteome</keyword>
<dbReference type="EMBL" id="BMNK01000001">
    <property type="protein sequence ID" value="GGP02011.1"/>
    <property type="molecule type" value="Genomic_DNA"/>
</dbReference>
<feature type="transmembrane region" description="Helical" evidence="5">
    <location>
        <begin position="137"/>
        <end position="156"/>
    </location>
</feature>
<name>A0A918A187_9ACTN</name>
<organism evidence="7 8">
    <name type="scientific">Nonomuraea glycinis</name>
    <dbReference type="NCBI Taxonomy" id="2047744"/>
    <lineage>
        <taxon>Bacteria</taxon>
        <taxon>Bacillati</taxon>
        <taxon>Actinomycetota</taxon>
        <taxon>Actinomycetes</taxon>
        <taxon>Streptosporangiales</taxon>
        <taxon>Streptosporangiaceae</taxon>
        <taxon>Nonomuraea</taxon>
    </lineage>
</organism>
<keyword evidence="4 5" id="KW-0472">Membrane</keyword>
<evidence type="ECO:0000313" key="8">
    <source>
        <dbReference type="Proteomes" id="UP000660745"/>
    </source>
</evidence>
<protein>
    <recommendedName>
        <fullName evidence="6">Major facilitator superfamily (MFS) profile domain-containing protein</fullName>
    </recommendedName>
</protein>
<feature type="transmembrane region" description="Helical" evidence="5">
    <location>
        <begin position="39"/>
        <end position="58"/>
    </location>
</feature>
<dbReference type="InterPro" id="IPR053160">
    <property type="entry name" value="MFS_DHA3_Transporter"/>
</dbReference>
<evidence type="ECO:0000259" key="6">
    <source>
        <dbReference type="PROSITE" id="PS50850"/>
    </source>
</evidence>
<feature type="transmembrane region" description="Helical" evidence="5">
    <location>
        <begin position="247"/>
        <end position="265"/>
    </location>
</feature>
<keyword evidence="2 5" id="KW-0812">Transmembrane</keyword>
<dbReference type="PANTHER" id="PTHR23530">
    <property type="entry name" value="TRANSPORT PROTEIN-RELATED"/>
    <property type="match status" value="1"/>
</dbReference>
<evidence type="ECO:0000256" key="1">
    <source>
        <dbReference type="ARBA" id="ARBA00004651"/>
    </source>
</evidence>
<evidence type="ECO:0000256" key="2">
    <source>
        <dbReference type="ARBA" id="ARBA00022692"/>
    </source>
</evidence>
<proteinExistence type="predicted"/>
<evidence type="ECO:0000313" key="7">
    <source>
        <dbReference type="EMBL" id="GGP02011.1"/>
    </source>
</evidence>
<dbReference type="InterPro" id="IPR011701">
    <property type="entry name" value="MFS"/>
</dbReference>
<comment type="subcellular location">
    <subcellularLocation>
        <location evidence="1">Cell membrane</location>
        <topology evidence="1">Multi-pass membrane protein</topology>
    </subcellularLocation>
</comment>
<reference evidence="7" key="2">
    <citation type="submission" date="2020-09" db="EMBL/GenBank/DDBJ databases">
        <authorList>
            <person name="Sun Q."/>
            <person name="Zhou Y."/>
        </authorList>
    </citation>
    <scope>NUCLEOTIDE SEQUENCE</scope>
    <source>
        <strain evidence="7">CGMCC 4.7430</strain>
    </source>
</reference>
<gene>
    <name evidence="7" type="ORF">GCM10012278_07540</name>
</gene>
<accession>A0A918A187</accession>
<dbReference type="InterPro" id="IPR005829">
    <property type="entry name" value="Sugar_transporter_CS"/>
</dbReference>
<evidence type="ECO:0000256" key="4">
    <source>
        <dbReference type="ARBA" id="ARBA00023136"/>
    </source>
</evidence>
<feature type="transmembrane region" description="Helical" evidence="5">
    <location>
        <begin position="94"/>
        <end position="117"/>
    </location>
</feature>
<dbReference type="InterPro" id="IPR036259">
    <property type="entry name" value="MFS_trans_sf"/>
</dbReference>
<dbReference type="PROSITE" id="PS50850">
    <property type="entry name" value="MFS"/>
    <property type="match status" value="1"/>
</dbReference>
<dbReference type="Pfam" id="PF07690">
    <property type="entry name" value="MFS_1"/>
    <property type="match status" value="1"/>
</dbReference>
<feature type="domain" description="Major facilitator superfamily (MFS) profile" evidence="6">
    <location>
        <begin position="1"/>
        <end position="389"/>
    </location>
</feature>
<feature type="transmembrane region" description="Helical" evidence="5">
    <location>
        <begin position="162"/>
        <end position="181"/>
    </location>
</feature>
<keyword evidence="3 5" id="KW-1133">Transmembrane helix</keyword>
<dbReference type="Gene3D" id="1.20.1250.20">
    <property type="entry name" value="MFS general substrate transporter like domains"/>
    <property type="match status" value="1"/>
</dbReference>
<dbReference type="AlphaFoldDB" id="A0A918A187"/>
<sequence>MRRLALSFGLFSVLISVVDKLFGTGYILRMNEQGLGPAEIAFVLTFGSVVLAVVDFPAGNLADQWGRKRTAAAGSVLVGSGMLMYGFATDSPGFIVAMTLWAAGMALITGAPTAWLVDRLESAGAGDRRTTVLSRAATISMVAGALAALLVGVPLLSQGTHFVLFTAAALAFVTAVVLLMGTDNRDPQGRIANLPATVWTNARLVVRDPTMRLVMYKSALVHIGFTSFLLSYQLFATQELGLPQSSIGVVLAGSIAAMALGTWLAGLLSRRWGLAALSVAGVLTCAAGYLTMSLAPHWSLWAAGLVCYEIGLGLDLMAFSSWLHDLVPAEKRTSWTSARSSIQTLVGIVGTLGAGGLISVFGFREVWLAATAITALALLPLLALRRRVAVSAQLEGSLS</sequence>
<dbReference type="InterPro" id="IPR020846">
    <property type="entry name" value="MFS_dom"/>
</dbReference>
<reference evidence="7" key="1">
    <citation type="journal article" date="2014" name="Int. J. Syst. Evol. Microbiol.">
        <title>Complete genome sequence of Corynebacterium casei LMG S-19264T (=DSM 44701T), isolated from a smear-ripened cheese.</title>
        <authorList>
            <consortium name="US DOE Joint Genome Institute (JGI-PGF)"/>
            <person name="Walter F."/>
            <person name="Albersmeier A."/>
            <person name="Kalinowski J."/>
            <person name="Ruckert C."/>
        </authorList>
    </citation>
    <scope>NUCLEOTIDE SEQUENCE</scope>
    <source>
        <strain evidence="7">CGMCC 4.7430</strain>
    </source>
</reference>
<feature type="transmembrane region" description="Helical" evidence="5">
    <location>
        <begin position="213"/>
        <end position="235"/>
    </location>
</feature>
<evidence type="ECO:0000256" key="5">
    <source>
        <dbReference type="SAM" id="Phobius"/>
    </source>
</evidence>
<feature type="transmembrane region" description="Helical" evidence="5">
    <location>
        <begin position="70"/>
        <end position="88"/>
    </location>
</feature>
<dbReference type="PANTHER" id="PTHR23530:SF1">
    <property type="entry name" value="PERMEASE, MAJOR FACILITATOR SUPERFAMILY-RELATED"/>
    <property type="match status" value="1"/>
</dbReference>